<dbReference type="SUPFAM" id="SSF54695">
    <property type="entry name" value="POZ domain"/>
    <property type="match status" value="1"/>
</dbReference>
<keyword evidence="1" id="KW-1133">Transmembrane helix</keyword>
<evidence type="ECO:0000313" key="3">
    <source>
        <dbReference type="EMBL" id="KAF0561864.1"/>
    </source>
</evidence>
<reference evidence="3 4" key="1">
    <citation type="journal article" date="2019" name="Environ. Microbiol.">
        <title>At the nexus of three kingdoms: the genome of the mycorrhizal fungus Gigaspora margarita provides insights into plant, endobacterial and fungal interactions.</title>
        <authorList>
            <person name="Venice F."/>
            <person name="Ghignone S."/>
            <person name="Salvioli di Fossalunga A."/>
            <person name="Amselem J."/>
            <person name="Novero M."/>
            <person name="Xianan X."/>
            <person name="Sedzielewska Toro K."/>
            <person name="Morin E."/>
            <person name="Lipzen A."/>
            <person name="Grigoriev I.V."/>
            <person name="Henrissat B."/>
            <person name="Martin F.M."/>
            <person name="Bonfante P."/>
        </authorList>
    </citation>
    <scope>NUCLEOTIDE SEQUENCE [LARGE SCALE GENOMIC DNA]</scope>
    <source>
        <strain evidence="3 4">BEG34</strain>
    </source>
</reference>
<dbReference type="AlphaFoldDB" id="A0A8H4EVL4"/>
<accession>A0A8H4EVL4</accession>
<dbReference type="Proteomes" id="UP000439903">
    <property type="component" value="Unassembled WGS sequence"/>
</dbReference>
<dbReference type="EMBL" id="WTPW01000005">
    <property type="protein sequence ID" value="KAF0561864.1"/>
    <property type="molecule type" value="Genomic_DNA"/>
</dbReference>
<proteinExistence type="predicted"/>
<organism evidence="3 4">
    <name type="scientific">Gigaspora margarita</name>
    <dbReference type="NCBI Taxonomy" id="4874"/>
    <lineage>
        <taxon>Eukaryota</taxon>
        <taxon>Fungi</taxon>
        <taxon>Fungi incertae sedis</taxon>
        <taxon>Mucoromycota</taxon>
        <taxon>Glomeromycotina</taxon>
        <taxon>Glomeromycetes</taxon>
        <taxon>Diversisporales</taxon>
        <taxon>Gigasporaceae</taxon>
        <taxon>Gigaspora</taxon>
    </lineage>
</organism>
<keyword evidence="1" id="KW-0812">Transmembrane</keyword>
<dbReference type="OrthoDB" id="6359816at2759"/>
<dbReference type="CDD" id="cd18186">
    <property type="entry name" value="BTB_POZ_ZBTB_KLHL-like"/>
    <property type="match status" value="1"/>
</dbReference>
<protein>
    <submittedName>
        <fullName evidence="3">Kelch-like protein 17</fullName>
    </submittedName>
</protein>
<dbReference type="Pfam" id="PF00651">
    <property type="entry name" value="BTB"/>
    <property type="match status" value="1"/>
</dbReference>
<dbReference type="PROSITE" id="PS50097">
    <property type="entry name" value="BTB"/>
    <property type="match status" value="1"/>
</dbReference>
<dbReference type="SMART" id="SM00225">
    <property type="entry name" value="BTB"/>
    <property type="match status" value="1"/>
</dbReference>
<feature type="transmembrane region" description="Helical" evidence="1">
    <location>
        <begin position="90"/>
        <end position="112"/>
    </location>
</feature>
<evidence type="ECO:0000259" key="2">
    <source>
        <dbReference type="PROSITE" id="PS50097"/>
    </source>
</evidence>
<keyword evidence="4" id="KW-1185">Reference proteome</keyword>
<evidence type="ECO:0000256" key="1">
    <source>
        <dbReference type="SAM" id="Phobius"/>
    </source>
</evidence>
<sequence>MVKFFKNLSNNCLELLNDNEDFNVIIQVNKSTSNKIFKVHSAILRKRPLYFRNEFTNTNSDKTNIFKTIILNHISIEQFEIIIKYIYGKVFSLDGLDVLFIFAIMLVVYEFFLEDL</sequence>
<dbReference type="Gene3D" id="3.30.710.10">
    <property type="entry name" value="Potassium Channel Kv1.1, Chain A"/>
    <property type="match status" value="1"/>
</dbReference>
<name>A0A8H4EVL4_GIGMA</name>
<comment type="caution">
    <text evidence="3">The sequence shown here is derived from an EMBL/GenBank/DDBJ whole genome shotgun (WGS) entry which is preliminary data.</text>
</comment>
<feature type="domain" description="BTB" evidence="2">
    <location>
        <begin position="22"/>
        <end position="95"/>
    </location>
</feature>
<keyword evidence="1" id="KW-0472">Membrane</keyword>
<dbReference type="InterPro" id="IPR000210">
    <property type="entry name" value="BTB/POZ_dom"/>
</dbReference>
<evidence type="ECO:0000313" key="4">
    <source>
        <dbReference type="Proteomes" id="UP000439903"/>
    </source>
</evidence>
<dbReference type="InterPro" id="IPR011333">
    <property type="entry name" value="SKP1/BTB/POZ_sf"/>
</dbReference>
<gene>
    <name evidence="3" type="ORF">F8M41_017424</name>
</gene>